<dbReference type="InterPro" id="IPR049560">
    <property type="entry name" value="MeTrfase_RsmB-F_NOP2_cat"/>
</dbReference>
<feature type="binding site" evidence="5">
    <location>
        <begin position="280"/>
        <end position="286"/>
    </location>
    <ligand>
        <name>S-adenosyl-L-methionine</name>
        <dbReference type="ChEBI" id="CHEBI:59789"/>
    </ligand>
</feature>
<evidence type="ECO:0000256" key="4">
    <source>
        <dbReference type="ARBA" id="ARBA00022884"/>
    </source>
</evidence>
<dbReference type="PROSITE" id="PS51686">
    <property type="entry name" value="SAM_MT_RSMB_NOP"/>
    <property type="match status" value="1"/>
</dbReference>
<feature type="domain" description="SAM-dependent MTase RsmB/NOP-type" evidence="7">
    <location>
        <begin position="186"/>
        <end position="508"/>
    </location>
</feature>
<feature type="active site" description="Nucleophile" evidence="5">
    <location>
        <position position="401"/>
    </location>
</feature>
<dbReference type="Pfam" id="PF01029">
    <property type="entry name" value="NusB"/>
    <property type="match status" value="1"/>
</dbReference>
<keyword evidence="3 5" id="KW-0949">S-adenosyl-L-methionine</keyword>
<dbReference type="Gene3D" id="3.40.50.150">
    <property type="entry name" value="Vaccinia Virus protein VP39"/>
    <property type="match status" value="1"/>
</dbReference>
<dbReference type="GO" id="GO:0001510">
    <property type="term" value="P:RNA methylation"/>
    <property type="evidence" value="ECO:0007669"/>
    <property type="project" value="InterPro"/>
</dbReference>
<keyword evidence="2 5" id="KW-0808">Transferase</keyword>
<dbReference type="InterPro" id="IPR029063">
    <property type="entry name" value="SAM-dependent_MTases_sf"/>
</dbReference>
<dbReference type="Pfam" id="PF01189">
    <property type="entry name" value="Methyltr_RsmB-F"/>
    <property type="match status" value="1"/>
</dbReference>
<feature type="binding site" evidence="5">
    <location>
        <position position="330"/>
    </location>
    <ligand>
        <name>S-adenosyl-L-methionine</name>
        <dbReference type="ChEBI" id="CHEBI:59789"/>
    </ligand>
</feature>
<dbReference type="SUPFAM" id="SSF53335">
    <property type="entry name" value="S-adenosyl-L-methionine-dependent methyltransferases"/>
    <property type="match status" value="1"/>
</dbReference>
<evidence type="ECO:0000256" key="2">
    <source>
        <dbReference type="ARBA" id="ARBA00022679"/>
    </source>
</evidence>
<dbReference type="CDD" id="cd02440">
    <property type="entry name" value="AdoMet_MTases"/>
    <property type="match status" value="1"/>
</dbReference>
<feature type="binding site" evidence="5">
    <location>
        <position position="305"/>
    </location>
    <ligand>
        <name>S-adenosyl-L-methionine</name>
        <dbReference type="ChEBI" id="CHEBI:59789"/>
    </ligand>
</feature>
<evidence type="ECO:0000256" key="6">
    <source>
        <dbReference type="SAM" id="MobiDB-lite"/>
    </source>
</evidence>
<dbReference type="GO" id="GO:0006355">
    <property type="term" value="P:regulation of DNA-templated transcription"/>
    <property type="evidence" value="ECO:0007669"/>
    <property type="project" value="InterPro"/>
</dbReference>
<dbReference type="OrthoDB" id="9810297at2"/>
<gene>
    <name evidence="8" type="ORF">BSZ40_02800</name>
</gene>
<feature type="region of interest" description="Disordered" evidence="6">
    <location>
        <begin position="140"/>
        <end position="159"/>
    </location>
</feature>
<organism evidence="8 9">
    <name type="scientific">Buchananella hordeovulneris</name>
    <dbReference type="NCBI Taxonomy" id="52770"/>
    <lineage>
        <taxon>Bacteria</taxon>
        <taxon>Bacillati</taxon>
        <taxon>Actinomycetota</taxon>
        <taxon>Actinomycetes</taxon>
        <taxon>Actinomycetales</taxon>
        <taxon>Actinomycetaceae</taxon>
        <taxon>Buchananella</taxon>
    </lineage>
</organism>
<feature type="binding site" evidence="5">
    <location>
        <position position="348"/>
    </location>
    <ligand>
        <name>S-adenosyl-L-methionine</name>
        <dbReference type="ChEBI" id="CHEBI:59789"/>
    </ligand>
</feature>
<dbReference type="Proteomes" id="UP000185612">
    <property type="component" value="Unassembled WGS sequence"/>
</dbReference>
<sequence length="511" mass="53658">MSYVKKRHSVDPARAAALDVLQAVSTQDAYANIELPKLLRQRRLRPLDAAFATELTYGTLRMQGKYDALIACSATRPLDQLDPLVANLLRLGAHQLLTLQIAPYAAVSETVALARTVTSDGPARMVNAVLRRLAEKTPEQWDEELAQQPDETARRAASTSHPEWIVRALTQALTANGRAAADIDEVLAANNAAPQLALVARPGLSEPAELAAEAAASGDAAATSGRVSPYAVLVERGDPGALAAVRSGAAAAQDEGSQLVAALLAAAPLNGPDANWLDLCAGPGGKTGLLAALAAARGAHVLANEVTEHRAELVRQTTALLDNVTVRDGDGRAVPAEFAAHFDRTLVDVPCSGLGSLRRRPEARWRRQPRDLAALAPLQRELLAAAIAATRPGGLVAYATCSPHIAETHVVINDALAGGQVELVDASAVARTVVSWIEPLACGTARGQLAGSGRATRAEQEENGQSPARQGNTIPPQVVHDFGAGPFVQLWPDLHGTDAMFVALLQVKEEV</sequence>
<evidence type="ECO:0000256" key="1">
    <source>
        <dbReference type="ARBA" id="ARBA00022603"/>
    </source>
</evidence>
<dbReference type="RefSeq" id="WP_073823098.1">
    <property type="nucleotide sequence ID" value="NZ_MQVS01000002.1"/>
</dbReference>
<evidence type="ECO:0000256" key="3">
    <source>
        <dbReference type="ARBA" id="ARBA00022691"/>
    </source>
</evidence>
<keyword evidence="9" id="KW-1185">Reference proteome</keyword>
<proteinExistence type="inferred from homology"/>
<dbReference type="GO" id="GO:0008173">
    <property type="term" value="F:RNA methyltransferase activity"/>
    <property type="evidence" value="ECO:0007669"/>
    <property type="project" value="InterPro"/>
</dbReference>
<dbReference type="InParanoid" id="A0A1Q5PY93"/>
<dbReference type="InterPro" id="IPR023267">
    <property type="entry name" value="RCMT"/>
</dbReference>
<name>A0A1Q5PY93_9ACTO</name>
<dbReference type="InterPro" id="IPR035926">
    <property type="entry name" value="NusB-like_sf"/>
</dbReference>
<comment type="similarity">
    <text evidence="5">Belongs to the class I-like SAM-binding methyltransferase superfamily. RsmB/NOP family.</text>
</comment>
<dbReference type="PRINTS" id="PR02008">
    <property type="entry name" value="RCMTFAMILY"/>
</dbReference>
<evidence type="ECO:0000313" key="9">
    <source>
        <dbReference type="Proteomes" id="UP000185612"/>
    </source>
</evidence>
<dbReference type="EMBL" id="MQVS01000002">
    <property type="protein sequence ID" value="OKL52419.1"/>
    <property type="molecule type" value="Genomic_DNA"/>
</dbReference>
<evidence type="ECO:0000256" key="5">
    <source>
        <dbReference type="PROSITE-ProRule" id="PRU01023"/>
    </source>
</evidence>
<protein>
    <recommendedName>
        <fullName evidence="7">SAM-dependent MTase RsmB/NOP-type domain-containing protein</fullName>
    </recommendedName>
</protein>
<evidence type="ECO:0000313" key="8">
    <source>
        <dbReference type="EMBL" id="OKL52419.1"/>
    </source>
</evidence>
<dbReference type="PANTHER" id="PTHR22807">
    <property type="entry name" value="NOP2 YEAST -RELATED NOL1/NOP2/FMU SUN DOMAIN-CONTAINING"/>
    <property type="match status" value="1"/>
</dbReference>
<feature type="region of interest" description="Disordered" evidence="6">
    <location>
        <begin position="451"/>
        <end position="476"/>
    </location>
</feature>
<dbReference type="FunCoup" id="A0A1Q5PY93">
    <property type="interactions" value="143"/>
</dbReference>
<dbReference type="PANTHER" id="PTHR22807:SF53">
    <property type="entry name" value="RIBOSOMAL RNA SMALL SUBUNIT METHYLTRANSFERASE B-RELATED"/>
    <property type="match status" value="1"/>
</dbReference>
<reference evidence="9" key="1">
    <citation type="submission" date="2016-12" db="EMBL/GenBank/DDBJ databases">
        <authorList>
            <person name="Meng X."/>
        </authorList>
    </citation>
    <scope>NUCLEOTIDE SEQUENCE [LARGE SCALE GENOMIC DNA]</scope>
    <source>
        <strain evidence="9">DSM 20732</strain>
    </source>
</reference>
<dbReference type="SUPFAM" id="SSF48013">
    <property type="entry name" value="NusB-like"/>
    <property type="match status" value="1"/>
</dbReference>
<dbReference type="AlphaFoldDB" id="A0A1Q5PY93"/>
<keyword evidence="1 5" id="KW-0489">Methyltransferase</keyword>
<keyword evidence="4 5" id="KW-0694">RNA-binding</keyword>
<dbReference type="InterPro" id="IPR001678">
    <property type="entry name" value="MeTrfase_RsmB-F_NOP2_dom"/>
</dbReference>
<comment type="caution">
    <text evidence="8">The sequence shown here is derived from an EMBL/GenBank/DDBJ whole genome shotgun (WGS) entry which is preliminary data.</text>
</comment>
<dbReference type="STRING" id="52770.BSZ40_02800"/>
<dbReference type="GO" id="GO:0003723">
    <property type="term" value="F:RNA binding"/>
    <property type="evidence" value="ECO:0007669"/>
    <property type="project" value="UniProtKB-UniRule"/>
</dbReference>
<dbReference type="Gene3D" id="1.10.940.10">
    <property type="entry name" value="NusB-like"/>
    <property type="match status" value="1"/>
</dbReference>
<feature type="compositionally biased region" description="Polar residues" evidence="6">
    <location>
        <begin position="463"/>
        <end position="475"/>
    </location>
</feature>
<dbReference type="InterPro" id="IPR006027">
    <property type="entry name" value="NusB_RsmB_TIM44"/>
</dbReference>
<evidence type="ECO:0000259" key="7">
    <source>
        <dbReference type="PROSITE" id="PS51686"/>
    </source>
</evidence>
<accession>A0A1Q5PY93</accession>